<dbReference type="SMART" id="SM00564">
    <property type="entry name" value="PQQ"/>
    <property type="match status" value="6"/>
</dbReference>
<organism evidence="2 3">
    <name type="scientific">Jannaschia ovalis</name>
    <dbReference type="NCBI Taxonomy" id="3038773"/>
    <lineage>
        <taxon>Bacteria</taxon>
        <taxon>Pseudomonadati</taxon>
        <taxon>Pseudomonadota</taxon>
        <taxon>Alphaproteobacteria</taxon>
        <taxon>Rhodobacterales</taxon>
        <taxon>Roseobacteraceae</taxon>
        <taxon>Jannaschia</taxon>
    </lineage>
</organism>
<dbReference type="EMBL" id="CP122537">
    <property type="protein sequence ID" value="WGH78173.1"/>
    <property type="molecule type" value="Genomic_DNA"/>
</dbReference>
<dbReference type="InterPro" id="IPR011047">
    <property type="entry name" value="Quinoprotein_ADH-like_sf"/>
</dbReference>
<evidence type="ECO:0000313" key="3">
    <source>
        <dbReference type="Proteomes" id="UP001243420"/>
    </source>
</evidence>
<protein>
    <submittedName>
        <fullName evidence="2">PQQ-binding-like beta-propeller repeat protein</fullName>
    </submittedName>
</protein>
<dbReference type="InterPro" id="IPR002372">
    <property type="entry name" value="PQQ_rpt_dom"/>
</dbReference>
<dbReference type="Proteomes" id="UP001243420">
    <property type="component" value="Chromosome"/>
</dbReference>
<reference evidence="2 3" key="1">
    <citation type="submission" date="2023-04" db="EMBL/GenBank/DDBJ databases">
        <title>Jannaschia ovalis sp. nov., a marine bacterium isolated from sea tidal flat.</title>
        <authorList>
            <person name="Kwon D.Y."/>
            <person name="Kim J.-J."/>
        </authorList>
    </citation>
    <scope>NUCLEOTIDE SEQUENCE [LARGE SCALE GENOMIC DNA]</scope>
    <source>
        <strain evidence="2 3">GRR-S6-38</strain>
    </source>
</reference>
<accession>A0ABY8L9Z6</accession>
<dbReference type="PANTHER" id="PTHR34512:SF30">
    <property type="entry name" value="OUTER MEMBRANE PROTEIN ASSEMBLY FACTOR BAMB"/>
    <property type="match status" value="1"/>
</dbReference>
<keyword evidence="3" id="KW-1185">Reference proteome</keyword>
<dbReference type="SUPFAM" id="SSF50998">
    <property type="entry name" value="Quinoprotein alcohol dehydrogenase-like"/>
    <property type="match status" value="1"/>
</dbReference>
<evidence type="ECO:0000313" key="2">
    <source>
        <dbReference type="EMBL" id="WGH78173.1"/>
    </source>
</evidence>
<dbReference type="Pfam" id="PF13360">
    <property type="entry name" value="PQQ_2"/>
    <property type="match status" value="1"/>
</dbReference>
<dbReference type="PROSITE" id="PS51257">
    <property type="entry name" value="PROKAR_LIPOPROTEIN"/>
    <property type="match status" value="1"/>
</dbReference>
<sequence>MRSITAAVLVGAFALSACGDREVILPGERVAVREDRGIGVIASASEAPAPEALGIALPAPRRLADWPMRVGNAANDPAHATLSAQPVLQFSADIGAGDSRRQRITADPVSDGALIYTLDAQARVTATNTGGATVWSRSLVPGFERASDASGGGLAVVGGTLFAATGFGELYALDPVSGAERWSQRLDAPITTPKAAGGLVYLVSRDNRAWALDAETGRIQWELAASPAQSVMARAPAPALTERAVIFPFGSGELLAALRQSGLRVWGASVSGERAGVAYNDVGDITGDPVVSDGVIYAGTTAGRMIAVTASSGERVWTVTEGAVSPVAVKGGSVFAVSDRAQLLRLDAATGEVLWRQDLPFYRNSRLQRRQGVYAHYGPVLAGGRLWVASSDGALRGFDPATGALAGLVEIPGGAASRPIVFGDALFVVGRNGRLHAYR</sequence>
<dbReference type="InterPro" id="IPR018391">
    <property type="entry name" value="PQQ_b-propeller_rpt"/>
</dbReference>
<name>A0ABY8L9Z6_9RHOB</name>
<evidence type="ECO:0000259" key="1">
    <source>
        <dbReference type="Pfam" id="PF13360"/>
    </source>
</evidence>
<proteinExistence type="predicted"/>
<gene>
    <name evidence="2" type="ORF">P8627_14220</name>
</gene>
<dbReference type="RefSeq" id="WP_279964886.1">
    <property type="nucleotide sequence ID" value="NZ_CP122537.1"/>
</dbReference>
<dbReference type="PANTHER" id="PTHR34512">
    <property type="entry name" value="CELL SURFACE PROTEIN"/>
    <property type="match status" value="1"/>
</dbReference>
<dbReference type="InterPro" id="IPR015943">
    <property type="entry name" value="WD40/YVTN_repeat-like_dom_sf"/>
</dbReference>
<dbReference type="Gene3D" id="2.130.10.10">
    <property type="entry name" value="YVTN repeat-like/Quinoprotein amine dehydrogenase"/>
    <property type="match status" value="1"/>
</dbReference>
<feature type="domain" description="Pyrrolo-quinoline quinone repeat" evidence="1">
    <location>
        <begin position="122"/>
        <end position="357"/>
    </location>
</feature>